<evidence type="ECO:0000313" key="2">
    <source>
        <dbReference type="Proteomes" id="UP001453229"/>
    </source>
</evidence>
<dbReference type="InterPro" id="IPR036374">
    <property type="entry name" value="OxRdtase_Mopterin-bd_sf"/>
</dbReference>
<dbReference type="Proteomes" id="UP001453229">
    <property type="component" value="Chromosome"/>
</dbReference>
<dbReference type="RefSeq" id="WP_240612334.1">
    <property type="nucleotide sequence ID" value="NZ_CP151919.1"/>
</dbReference>
<reference evidence="1 2" key="1">
    <citation type="submission" date="2024-04" db="EMBL/GenBank/DDBJ databases">
        <title>Salinicola lusitanus LLJ914,a marine bacterium isolated from the Okinawa Trough.</title>
        <authorList>
            <person name="Li J."/>
        </authorList>
    </citation>
    <scope>NUCLEOTIDE SEQUENCE [LARGE SCALE GENOMIC DNA]</scope>
    <source>
        <strain evidence="1 2">LLJ914</strain>
    </source>
</reference>
<protein>
    <submittedName>
        <fullName evidence="1">Oxidoreductase</fullName>
    </submittedName>
</protein>
<evidence type="ECO:0000313" key="1">
    <source>
        <dbReference type="EMBL" id="XAD53521.1"/>
    </source>
</evidence>
<accession>A0ABZ3CQY6</accession>
<keyword evidence="2" id="KW-1185">Reference proteome</keyword>
<dbReference type="EMBL" id="CP151919">
    <property type="protein sequence ID" value="XAD53521.1"/>
    <property type="molecule type" value="Genomic_DNA"/>
</dbReference>
<dbReference type="Gene3D" id="3.90.420.10">
    <property type="entry name" value="Oxidoreductase, molybdopterin-binding domain"/>
    <property type="match status" value="1"/>
</dbReference>
<name>A0ABZ3CQY6_9GAMM</name>
<organism evidence="1 2">
    <name type="scientific">Salinicola lusitanus</name>
    <dbReference type="NCBI Taxonomy" id="1949085"/>
    <lineage>
        <taxon>Bacteria</taxon>
        <taxon>Pseudomonadati</taxon>
        <taxon>Pseudomonadota</taxon>
        <taxon>Gammaproteobacteria</taxon>
        <taxon>Oceanospirillales</taxon>
        <taxon>Halomonadaceae</taxon>
        <taxon>Salinicola</taxon>
    </lineage>
</organism>
<gene>
    <name evidence="1" type="ORF">AAGT95_16985</name>
</gene>
<proteinExistence type="predicted"/>
<dbReference type="SUPFAM" id="SSF56524">
    <property type="entry name" value="Oxidoreductase molybdopterin-binding domain"/>
    <property type="match status" value="1"/>
</dbReference>
<sequence length="157" mass="17321">MIYGITLSMPAWGLEQPSGPILLTVSGNIGKTNVGDTAQFDRAMLESLTGGRTQTHTPWHDGLMTFEGPLGRAVLQAVDARGDALRVVALNDYAATIPVGDWQRYDVLLALTANGEPLRVRDYGPIFVIYPFDDHPELKNEDIVTRSVWQVTRIEVQ</sequence>